<evidence type="ECO:0000256" key="2">
    <source>
        <dbReference type="ARBA" id="ARBA00007002"/>
    </source>
</evidence>
<dbReference type="Pfam" id="PF06246">
    <property type="entry name" value="Isy1"/>
    <property type="match status" value="1"/>
</dbReference>
<dbReference type="SUPFAM" id="SSF140102">
    <property type="entry name" value="ISY1 domain-like"/>
    <property type="match status" value="1"/>
</dbReference>
<dbReference type="Gene3D" id="1.10.287.660">
    <property type="entry name" value="Helix hairpin bin"/>
    <property type="match status" value="1"/>
</dbReference>
<accession>A0ABR4N685</accession>
<comment type="similarity">
    <text evidence="2">Belongs to the ISY1 family.</text>
</comment>
<reference evidence="4 5" key="1">
    <citation type="submission" date="2023-09" db="EMBL/GenBank/DDBJ databases">
        <title>Pangenome analysis of Batrachochytrium dendrobatidis and related Chytrids.</title>
        <authorList>
            <person name="Yacoub M.N."/>
            <person name="Stajich J.E."/>
            <person name="James T.Y."/>
        </authorList>
    </citation>
    <scope>NUCLEOTIDE SEQUENCE [LARGE SCALE GENOMIC DNA]</scope>
    <source>
        <strain evidence="4 5">JEL0888</strain>
    </source>
</reference>
<evidence type="ECO:0000313" key="5">
    <source>
        <dbReference type="Proteomes" id="UP001527925"/>
    </source>
</evidence>
<comment type="caution">
    <text evidence="4">The sequence shown here is derived from an EMBL/GenBank/DDBJ whole genome shotgun (WGS) entry which is preliminary data.</text>
</comment>
<dbReference type="Proteomes" id="UP001527925">
    <property type="component" value="Unassembled WGS sequence"/>
</dbReference>
<keyword evidence="5" id="KW-1185">Reference proteome</keyword>
<evidence type="ECO:0000313" key="4">
    <source>
        <dbReference type="EMBL" id="KAL2915032.1"/>
    </source>
</evidence>
<evidence type="ECO:0000256" key="3">
    <source>
        <dbReference type="ARBA" id="ARBA00023242"/>
    </source>
</evidence>
<proteinExistence type="inferred from homology"/>
<organism evidence="4 5">
    <name type="scientific">Polyrhizophydium stewartii</name>
    <dbReference type="NCBI Taxonomy" id="2732419"/>
    <lineage>
        <taxon>Eukaryota</taxon>
        <taxon>Fungi</taxon>
        <taxon>Fungi incertae sedis</taxon>
        <taxon>Chytridiomycota</taxon>
        <taxon>Chytridiomycota incertae sedis</taxon>
        <taxon>Chytridiomycetes</taxon>
        <taxon>Rhizophydiales</taxon>
        <taxon>Rhizophydiales incertae sedis</taxon>
        <taxon>Polyrhizophydium</taxon>
    </lineage>
</organism>
<keyword evidence="3" id="KW-0539">Nucleus</keyword>
<protein>
    <submittedName>
        <fullName evidence="4">NineTeen Complex (NTC) component</fullName>
    </submittedName>
</protein>
<name>A0ABR4N685_9FUNG</name>
<comment type="subcellular location">
    <subcellularLocation>
        <location evidence="1">Nucleus</location>
    </subcellularLocation>
</comment>
<sequence>MLYRFREVQRIEAGLGSRFDKRPRFANMVSSLKEAERWRRDLIREITRKIERINDASLTEFQVRDLNDEINKNMHEKRQWEYRVRELGGTDYFKRLGPLDVEGKPVPGTKGYKYYGRAKELPGVKELFQLAAVEEAQVKPEDMMYVVDTDYFGLRDEDDGALLEYERLQEQEFRDAVVGRFGEDGAENLAKDFVLPAQVPTQKEVEAWFVQRRQQELADRYIGSVTA</sequence>
<dbReference type="PANTHER" id="PTHR13021">
    <property type="entry name" value="PRE-MRNA-SPLICING FACTOR ISY1"/>
    <property type="match status" value="1"/>
</dbReference>
<dbReference type="InterPro" id="IPR037200">
    <property type="entry name" value="Isy1_sf"/>
</dbReference>
<evidence type="ECO:0000256" key="1">
    <source>
        <dbReference type="ARBA" id="ARBA00004123"/>
    </source>
</evidence>
<gene>
    <name evidence="4" type="primary">ISY1</name>
    <name evidence="4" type="ORF">HK105_205354</name>
</gene>
<dbReference type="EMBL" id="JADGIZ020000027">
    <property type="protein sequence ID" value="KAL2915032.1"/>
    <property type="molecule type" value="Genomic_DNA"/>
</dbReference>
<dbReference type="InterPro" id="IPR029012">
    <property type="entry name" value="Helix_hairpin_bin_sf"/>
</dbReference>
<dbReference type="InterPro" id="IPR009360">
    <property type="entry name" value="Isy1"/>
</dbReference>